<dbReference type="Gene3D" id="3.10.450.50">
    <property type="match status" value="1"/>
</dbReference>
<sequence length="149" mass="16102">MGHTKKVLERYLSAGAIRRDADAVAALFAEDGVYEAPLVPPGHPLHRRLAGREEIRAGIGACHRYPAFEVTVDFERSGYVLHDTAADRPPLGLRGDPAAARAWPAFHQARVRRIRLRCAGGGLSLGSAPNPETPQMSAPRCNGWSTGRS</sequence>
<proteinExistence type="predicted"/>
<evidence type="ECO:0000313" key="4">
    <source>
        <dbReference type="Proteomes" id="UP000681340"/>
    </source>
</evidence>
<dbReference type="EMBL" id="BOQL01000086">
    <property type="protein sequence ID" value="GIM79964.1"/>
    <property type="molecule type" value="Genomic_DNA"/>
</dbReference>
<evidence type="ECO:0000256" key="1">
    <source>
        <dbReference type="SAM" id="MobiDB-lite"/>
    </source>
</evidence>
<evidence type="ECO:0000313" key="3">
    <source>
        <dbReference type="EMBL" id="GIM79964.1"/>
    </source>
</evidence>
<accession>A0A919SXR5</accession>
<evidence type="ECO:0000259" key="2">
    <source>
        <dbReference type="Pfam" id="PF12680"/>
    </source>
</evidence>
<feature type="region of interest" description="Disordered" evidence="1">
    <location>
        <begin position="125"/>
        <end position="149"/>
    </location>
</feature>
<dbReference type="SUPFAM" id="SSF54427">
    <property type="entry name" value="NTF2-like"/>
    <property type="match status" value="1"/>
</dbReference>
<dbReference type="Proteomes" id="UP000681340">
    <property type="component" value="Unassembled WGS sequence"/>
</dbReference>
<keyword evidence="4" id="KW-1185">Reference proteome</keyword>
<organism evidence="3 4">
    <name type="scientific">Actinoplanes auranticolor</name>
    <dbReference type="NCBI Taxonomy" id="47988"/>
    <lineage>
        <taxon>Bacteria</taxon>
        <taxon>Bacillati</taxon>
        <taxon>Actinomycetota</taxon>
        <taxon>Actinomycetes</taxon>
        <taxon>Micromonosporales</taxon>
        <taxon>Micromonosporaceae</taxon>
        <taxon>Actinoplanes</taxon>
    </lineage>
</organism>
<dbReference type="InterPro" id="IPR037401">
    <property type="entry name" value="SnoaL-like"/>
</dbReference>
<dbReference type="Pfam" id="PF12680">
    <property type="entry name" value="SnoaL_2"/>
    <property type="match status" value="1"/>
</dbReference>
<dbReference type="AlphaFoldDB" id="A0A919SXR5"/>
<comment type="caution">
    <text evidence="3">The sequence shown here is derived from an EMBL/GenBank/DDBJ whole genome shotgun (WGS) entry which is preliminary data.</text>
</comment>
<protein>
    <recommendedName>
        <fullName evidence="2">SnoaL-like domain-containing protein</fullName>
    </recommendedName>
</protein>
<dbReference type="InterPro" id="IPR032710">
    <property type="entry name" value="NTF2-like_dom_sf"/>
</dbReference>
<gene>
    <name evidence="3" type="ORF">Aau02nite_88330</name>
</gene>
<name>A0A919SXR5_9ACTN</name>
<reference evidence="3" key="1">
    <citation type="submission" date="2021-03" db="EMBL/GenBank/DDBJ databases">
        <title>Whole genome shotgun sequence of Actinoplanes auranticolor NBRC 12245.</title>
        <authorList>
            <person name="Komaki H."/>
            <person name="Tamura T."/>
        </authorList>
    </citation>
    <scope>NUCLEOTIDE SEQUENCE</scope>
    <source>
        <strain evidence="3">NBRC 12245</strain>
    </source>
</reference>
<feature type="domain" description="SnoaL-like" evidence="2">
    <location>
        <begin position="9"/>
        <end position="84"/>
    </location>
</feature>